<evidence type="ECO:0000259" key="1">
    <source>
        <dbReference type="Pfam" id="PF26634"/>
    </source>
</evidence>
<dbReference type="Pfam" id="PF26634">
    <property type="entry name" value="DUF8207"/>
    <property type="match status" value="1"/>
</dbReference>
<dbReference type="PANTHER" id="PTHR35374:SF1">
    <property type="entry name" value="PROTEIN KINASE DOMAIN-CONTAINING PROTEIN"/>
    <property type="match status" value="1"/>
</dbReference>
<accession>A0A9P0PT00</accession>
<keyword evidence="3" id="KW-1185">Reference proteome</keyword>
<name>A0A9P0PT00_ACAOB</name>
<dbReference type="AlphaFoldDB" id="A0A9P0PT00"/>
<protein>
    <recommendedName>
        <fullName evidence="1">DUF8207 domain-containing protein</fullName>
    </recommendedName>
</protein>
<dbReference type="EMBL" id="CAKOFQ010007152">
    <property type="protein sequence ID" value="CAH1992643.1"/>
    <property type="molecule type" value="Genomic_DNA"/>
</dbReference>
<reference evidence="2" key="1">
    <citation type="submission" date="2022-03" db="EMBL/GenBank/DDBJ databases">
        <authorList>
            <person name="Sayadi A."/>
        </authorList>
    </citation>
    <scope>NUCLEOTIDE SEQUENCE</scope>
</reference>
<dbReference type="Proteomes" id="UP001152888">
    <property type="component" value="Unassembled WGS sequence"/>
</dbReference>
<feature type="domain" description="DUF8207" evidence="1">
    <location>
        <begin position="77"/>
        <end position="174"/>
    </location>
</feature>
<dbReference type="InterPro" id="IPR058520">
    <property type="entry name" value="DUF8207"/>
</dbReference>
<dbReference type="OrthoDB" id="6783126at2759"/>
<gene>
    <name evidence="2" type="ORF">ACAOBT_LOCUS21004</name>
</gene>
<organism evidence="2 3">
    <name type="scientific">Acanthoscelides obtectus</name>
    <name type="common">Bean weevil</name>
    <name type="synonym">Bruchus obtectus</name>
    <dbReference type="NCBI Taxonomy" id="200917"/>
    <lineage>
        <taxon>Eukaryota</taxon>
        <taxon>Metazoa</taxon>
        <taxon>Ecdysozoa</taxon>
        <taxon>Arthropoda</taxon>
        <taxon>Hexapoda</taxon>
        <taxon>Insecta</taxon>
        <taxon>Pterygota</taxon>
        <taxon>Neoptera</taxon>
        <taxon>Endopterygota</taxon>
        <taxon>Coleoptera</taxon>
        <taxon>Polyphaga</taxon>
        <taxon>Cucujiformia</taxon>
        <taxon>Chrysomeloidea</taxon>
        <taxon>Chrysomelidae</taxon>
        <taxon>Bruchinae</taxon>
        <taxon>Bruchini</taxon>
        <taxon>Acanthoscelides</taxon>
    </lineage>
</organism>
<proteinExistence type="predicted"/>
<dbReference type="PANTHER" id="PTHR35374">
    <property type="entry name" value="CYCLIN-DEPENDENT KINASE 11A-LIKE"/>
    <property type="match status" value="1"/>
</dbReference>
<comment type="caution">
    <text evidence="2">The sequence shown here is derived from an EMBL/GenBank/DDBJ whole genome shotgun (WGS) entry which is preliminary data.</text>
</comment>
<evidence type="ECO:0000313" key="3">
    <source>
        <dbReference type="Proteomes" id="UP001152888"/>
    </source>
</evidence>
<sequence length="194" mass="22660">MSPPPFIPEEDIAITYIKGSENEDVNDYDDVFVNQSNDSIDNSQIQGIRDEVINEYIDQYPEIAKKYVTEHWLDDQKIDKNDGPVYHASNSSWLLGKKRIDFNQRTGHMIIDGNQFPGTPGLYQLIFHKDPSYNNEDRAMYKHVLSLSEVHKAASGRLKGSNMYKYKEIIRPMFYKQRSHDNISVSWFTKKYDL</sequence>
<evidence type="ECO:0000313" key="2">
    <source>
        <dbReference type="EMBL" id="CAH1992643.1"/>
    </source>
</evidence>